<gene>
    <name evidence="9" type="ORF">H8S07_00905</name>
</gene>
<dbReference type="Proteomes" id="UP000647235">
    <property type="component" value="Unassembled WGS sequence"/>
</dbReference>
<dbReference type="SUPFAM" id="SSF64182">
    <property type="entry name" value="DHH phosphoesterases"/>
    <property type="match status" value="1"/>
</dbReference>
<feature type="domain" description="DHHA1" evidence="7">
    <location>
        <begin position="368"/>
        <end position="460"/>
    </location>
</feature>
<keyword evidence="4" id="KW-0378">Hydrolase</keyword>
<evidence type="ECO:0000313" key="10">
    <source>
        <dbReference type="Proteomes" id="UP000647235"/>
    </source>
</evidence>
<evidence type="ECO:0000256" key="1">
    <source>
        <dbReference type="ARBA" id="ARBA00005915"/>
    </source>
</evidence>
<dbReference type="Gene3D" id="3.10.310.30">
    <property type="match status" value="1"/>
</dbReference>
<keyword evidence="3" id="KW-0540">Nuclease</keyword>
<comment type="similarity">
    <text evidence="1">Belongs to the RecJ family.</text>
</comment>
<dbReference type="PANTHER" id="PTHR30255">
    <property type="entry name" value="SINGLE-STRANDED-DNA-SPECIFIC EXONUCLEASE RECJ"/>
    <property type="match status" value="1"/>
</dbReference>
<evidence type="ECO:0000256" key="2">
    <source>
        <dbReference type="ARBA" id="ARBA00019841"/>
    </source>
</evidence>
<dbReference type="InterPro" id="IPR001667">
    <property type="entry name" value="DDH_dom"/>
</dbReference>
<evidence type="ECO:0000259" key="6">
    <source>
        <dbReference type="Pfam" id="PF01368"/>
    </source>
</evidence>
<dbReference type="InterPro" id="IPR051673">
    <property type="entry name" value="SSDNA_exonuclease_RecJ"/>
</dbReference>
<dbReference type="Pfam" id="PF01368">
    <property type="entry name" value="DHH"/>
    <property type="match status" value="1"/>
</dbReference>
<evidence type="ECO:0000256" key="4">
    <source>
        <dbReference type="ARBA" id="ARBA00022801"/>
    </source>
</evidence>
<comment type="caution">
    <text evidence="9">The sequence shown here is derived from an EMBL/GenBank/DDBJ whole genome shotgun (WGS) entry which is preliminary data.</text>
</comment>
<dbReference type="RefSeq" id="WP_186855227.1">
    <property type="nucleotide sequence ID" value="NZ_JACOOY010000001.1"/>
</dbReference>
<protein>
    <recommendedName>
        <fullName evidence="2">Single-stranded-DNA-specific exonuclease RecJ</fullName>
    </recommendedName>
</protein>
<sequence length="600" mass="67948">MERWVLLHKGAKFEELSEKFHISKQLVSLIRNRNVIGEEAMEKYLHGTISDLYDGMLLKDMNRAIDILTEKIADKKKIRVIGDYDIDGVNATYILLEGLEGLGAEVDYDIPNRMTDGYGLSNELIERAASAGVDTILTCDNGIAARKEIAYAKELGMTVIVTDHHEVPYEDEQKQEEKDQTAEMTYKGKRKYILPPADAVIDPKQPDCNYPYEGICGATVAYKLMEALYEVTGHDVDDIDYLIENVAMATIGDVMDLEDENRIFVREGLEMLKRTANPGMRSLMECNGIEKERLNSYHIGFVIGPCLNAGGRLDTAKRALELLRAKNKKEADVLAGDLKALNDSRKDLTAKAVKEAIEYIEHSTLKEDKVLVVYLPECHESLAGIVAGKIREKYYRPVFVITDAKEGAKGSGRSIEAYYMYEKLHECEELLDKYGGHKMAAGLSLPVENIDKLRRRLNEKCMLSEKDLSEKITIDMQLPFSKISPKFIDEIKLLEPFGKGNTKPVFAEKNLVIRSARVLGRNKNVLKMRLENAEHVILDAVYFGEVEKFIGYLEEKYGKQEVTELLTGGRSRVTIQATFYPEINDYLGRKTLQIVVMHYR</sequence>
<dbReference type="InterPro" id="IPR003156">
    <property type="entry name" value="DHHA1_dom"/>
</dbReference>
<dbReference type="Pfam" id="PF17768">
    <property type="entry name" value="RecJ_OB"/>
    <property type="match status" value="1"/>
</dbReference>
<organism evidence="9 10">
    <name type="scientific">Dorea hominis</name>
    <dbReference type="NCBI Taxonomy" id="2763040"/>
    <lineage>
        <taxon>Bacteria</taxon>
        <taxon>Bacillati</taxon>
        <taxon>Bacillota</taxon>
        <taxon>Clostridia</taxon>
        <taxon>Lachnospirales</taxon>
        <taxon>Lachnospiraceae</taxon>
        <taxon>Dorea</taxon>
    </lineage>
</organism>
<dbReference type="InterPro" id="IPR041122">
    <property type="entry name" value="RecJ_OB"/>
</dbReference>
<name>A0ABR7ER85_9FIRM</name>
<dbReference type="InterPro" id="IPR038763">
    <property type="entry name" value="DHH_sf"/>
</dbReference>
<proteinExistence type="inferred from homology"/>
<evidence type="ECO:0000256" key="3">
    <source>
        <dbReference type="ARBA" id="ARBA00022722"/>
    </source>
</evidence>
<feature type="domain" description="DDH" evidence="6">
    <location>
        <begin position="77"/>
        <end position="232"/>
    </location>
</feature>
<dbReference type="Gene3D" id="3.90.1640.30">
    <property type="match status" value="1"/>
</dbReference>
<evidence type="ECO:0000259" key="8">
    <source>
        <dbReference type="Pfam" id="PF17768"/>
    </source>
</evidence>
<feature type="domain" description="RecJ OB" evidence="8">
    <location>
        <begin position="474"/>
        <end position="597"/>
    </location>
</feature>
<reference evidence="9 10" key="1">
    <citation type="submission" date="2020-08" db="EMBL/GenBank/DDBJ databases">
        <title>Genome public.</title>
        <authorList>
            <person name="Liu C."/>
            <person name="Sun Q."/>
        </authorList>
    </citation>
    <scope>NUCLEOTIDE SEQUENCE [LARGE SCALE GENOMIC DNA]</scope>
    <source>
        <strain evidence="9 10">NSJ-36</strain>
    </source>
</reference>
<dbReference type="Pfam" id="PF02272">
    <property type="entry name" value="DHHA1"/>
    <property type="match status" value="1"/>
</dbReference>
<keyword evidence="10" id="KW-1185">Reference proteome</keyword>
<dbReference type="PANTHER" id="PTHR30255:SF2">
    <property type="entry name" value="SINGLE-STRANDED-DNA-SPECIFIC EXONUCLEASE RECJ"/>
    <property type="match status" value="1"/>
</dbReference>
<keyword evidence="5" id="KW-0269">Exonuclease</keyword>
<evidence type="ECO:0000313" key="9">
    <source>
        <dbReference type="EMBL" id="MBC5663847.1"/>
    </source>
</evidence>
<dbReference type="EMBL" id="JACOOY010000001">
    <property type="protein sequence ID" value="MBC5663847.1"/>
    <property type="molecule type" value="Genomic_DNA"/>
</dbReference>
<accession>A0ABR7ER85</accession>
<evidence type="ECO:0000256" key="5">
    <source>
        <dbReference type="ARBA" id="ARBA00022839"/>
    </source>
</evidence>
<evidence type="ECO:0000259" key="7">
    <source>
        <dbReference type="Pfam" id="PF02272"/>
    </source>
</evidence>